<evidence type="ECO:0000313" key="11">
    <source>
        <dbReference type="Proteomes" id="UP001610563"/>
    </source>
</evidence>
<dbReference type="PANTHER" id="PTHR31313:SF85">
    <property type="entry name" value="ZN(II)2CYS6 TRANSCRIPTION FACTOR (EUROFUNG)"/>
    <property type="match status" value="1"/>
</dbReference>
<protein>
    <submittedName>
        <fullName evidence="10">Fungal-specific transcription factor domain-containing protein</fullName>
    </submittedName>
</protein>
<dbReference type="SUPFAM" id="SSF57701">
    <property type="entry name" value="Zn2/Cys6 DNA-binding domain"/>
    <property type="match status" value="1"/>
</dbReference>
<proteinExistence type="predicted"/>
<keyword evidence="5" id="KW-0238">DNA-binding</keyword>
<dbReference type="SMART" id="SM00906">
    <property type="entry name" value="Fungal_trans"/>
    <property type="match status" value="1"/>
</dbReference>
<dbReference type="Gene3D" id="4.10.240.10">
    <property type="entry name" value="Zn(2)-C6 fungal-type DNA-binding domain"/>
    <property type="match status" value="1"/>
</dbReference>
<keyword evidence="7" id="KW-0539">Nucleus</keyword>
<name>A0ABR4FKT9_9EURO</name>
<dbReference type="InterPro" id="IPR001138">
    <property type="entry name" value="Zn2Cys6_DnaBD"/>
</dbReference>
<dbReference type="Pfam" id="PF04082">
    <property type="entry name" value="Fungal_trans"/>
    <property type="match status" value="1"/>
</dbReference>
<dbReference type="PROSITE" id="PS50048">
    <property type="entry name" value="ZN2_CY6_FUNGAL_2"/>
    <property type="match status" value="1"/>
</dbReference>
<dbReference type="Pfam" id="PF00172">
    <property type="entry name" value="Zn_clus"/>
    <property type="match status" value="1"/>
</dbReference>
<organism evidence="10 11">
    <name type="scientific">Aspergillus keveii</name>
    <dbReference type="NCBI Taxonomy" id="714993"/>
    <lineage>
        <taxon>Eukaryota</taxon>
        <taxon>Fungi</taxon>
        <taxon>Dikarya</taxon>
        <taxon>Ascomycota</taxon>
        <taxon>Pezizomycotina</taxon>
        <taxon>Eurotiomycetes</taxon>
        <taxon>Eurotiomycetidae</taxon>
        <taxon>Eurotiales</taxon>
        <taxon>Aspergillaceae</taxon>
        <taxon>Aspergillus</taxon>
        <taxon>Aspergillus subgen. Nidulantes</taxon>
    </lineage>
</organism>
<evidence type="ECO:0000256" key="1">
    <source>
        <dbReference type="ARBA" id="ARBA00004123"/>
    </source>
</evidence>
<accession>A0ABR4FKT9</accession>
<sequence length="660" mass="75202">MSMASITPRRKSAFSCDQCRKRKVKCGGEQPNCCRCTKRNENCRYKLNPTLSYTERLENHVKELESYLSLTQANAASEPSRSNTAETATFQRGTTAKRTYAEAFKGLKADEKGGITYHGATSFFQLPTYNLNEALISHGEVPAHLLDEGNKRKEKLVSNAWHQRALEALLETPEPFQFLLNIHWCWIQPLFNFIYRPAFTRDMEVLGPYYSHTLLNAILSHSVRWCRQNKDIQKLLEPYDNGVLFSRQAREFIFSEVSTGHPKVPTVQTLLLLSAQECSAGNRTQAWLYSGMAFRLIEDMGITYTADGSTPELHLEDEDVEIRQRLFWSCYFWDKMISLYLGRTPTLQHHGMDPDQMILDDYAEHELWSPHGVVYPQGSEYQPTTAYSISCFRSTCRLAIIFNQILIHIYDPSKTHTDAELRACLQSEGRALKQWWDDLPDFLKIDTGDLPESCPPSHIVTLNCLYHVFKILLYRPMLTQRNAMQGNRPRADPHHLVECISSAISIITIYDLFCRSFGYEHTVLSLSYALYTALSIFLLQIQAASLPNTQALTRLRFCINALESLSSLNPVVGSALSLVTDTLSTLGLEALVRPTSQNTLEQQEHRSTDFLPNPTGSTSHTQEYSDFTDIYSEEFVISDETLEAFQLLTPMEATFGIGYE</sequence>
<keyword evidence="6" id="KW-0804">Transcription</keyword>
<evidence type="ECO:0000256" key="2">
    <source>
        <dbReference type="ARBA" id="ARBA00022723"/>
    </source>
</evidence>
<evidence type="ECO:0000256" key="8">
    <source>
        <dbReference type="SAM" id="MobiDB-lite"/>
    </source>
</evidence>
<evidence type="ECO:0000256" key="4">
    <source>
        <dbReference type="ARBA" id="ARBA00023015"/>
    </source>
</evidence>
<dbReference type="CDD" id="cd00067">
    <property type="entry name" value="GAL4"/>
    <property type="match status" value="1"/>
</dbReference>
<evidence type="ECO:0000256" key="6">
    <source>
        <dbReference type="ARBA" id="ARBA00023163"/>
    </source>
</evidence>
<dbReference type="SMART" id="SM00066">
    <property type="entry name" value="GAL4"/>
    <property type="match status" value="1"/>
</dbReference>
<dbReference type="PROSITE" id="PS00463">
    <property type="entry name" value="ZN2_CY6_FUNGAL_1"/>
    <property type="match status" value="1"/>
</dbReference>
<dbReference type="InterPro" id="IPR007219">
    <property type="entry name" value="XnlR_reg_dom"/>
</dbReference>
<dbReference type="InterPro" id="IPR036864">
    <property type="entry name" value="Zn2-C6_fun-type_DNA-bd_sf"/>
</dbReference>
<comment type="subcellular location">
    <subcellularLocation>
        <location evidence="1">Nucleus</location>
    </subcellularLocation>
</comment>
<feature type="region of interest" description="Disordered" evidence="8">
    <location>
        <begin position="597"/>
        <end position="622"/>
    </location>
</feature>
<dbReference type="Proteomes" id="UP001610563">
    <property type="component" value="Unassembled WGS sequence"/>
</dbReference>
<keyword evidence="2" id="KW-0479">Metal-binding</keyword>
<comment type="caution">
    <text evidence="10">The sequence shown here is derived from an EMBL/GenBank/DDBJ whole genome shotgun (WGS) entry which is preliminary data.</text>
</comment>
<keyword evidence="11" id="KW-1185">Reference proteome</keyword>
<gene>
    <name evidence="10" type="ORF">BJX66DRAFT_349289</name>
</gene>
<keyword evidence="4" id="KW-0805">Transcription regulation</keyword>
<evidence type="ECO:0000256" key="3">
    <source>
        <dbReference type="ARBA" id="ARBA00022833"/>
    </source>
</evidence>
<evidence type="ECO:0000256" key="5">
    <source>
        <dbReference type="ARBA" id="ARBA00023125"/>
    </source>
</evidence>
<dbReference type="PANTHER" id="PTHR31313">
    <property type="entry name" value="TY1 ENHANCER ACTIVATOR"/>
    <property type="match status" value="1"/>
</dbReference>
<dbReference type="EMBL" id="JBFTWV010000221">
    <property type="protein sequence ID" value="KAL2783658.1"/>
    <property type="molecule type" value="Genomic_DNA"/>
</dbReference>
<evidence type="ECO:0000313" key="10">
    <source>
        <dbReference type="EMBL" id="KAL2783658.1"/>
    </source>
</evidence>
<evidence type="ECO:0000256" key="7">
    <source>
        <dbReference type="ARBA" id="ARBA00023242"/>
    </source>
</evidence>
<evidence type="ECO:0000259" key="9">
    <source>
        <dbReference type="PROSITE" id="PS50048"/>
    </source>
</evidence>
<dbReference type="CDD" id="cd12148">
    <property type="entry name" value="fungal_TF_MHR"/>
    <property type="match status" value="1"/>
</dbReference>
<feature type="domain" description="Zn(2)-C6 fungal-type" evidence="9">
    <location>
        <begin position="15"/>
        <end position="45"/>
    </location>
</feature>
<dbReference type="InterPro" id="IPR051615">
    <property type="entry name" value="Transcr_Regulatory_Elem"/>
</dbReference>
<keyword evidence="3" id="KW-0862">Zinc</keyword>
<reference evidence="10 11" key="1">
    <citation type="submission" date="2024-07" db="EMBL/GenBank/DDBJ databases">
        <title>Section-level genome sequencing and comparative genomics of Aspergillus sections Usti and Cavernicolus.</title>
        <authorList>
            <consortium name="Lawrence Berkeley National Laboratory"/>
            <person name="Nybo J.L."/>
            <person name="Vesth T.C."/>
            <person name="Theobald S."/>
            <person name="Frisvad J.C."/>
            <person name="Larsen T.O."/>
            <person name="Kjaerboelling I."/>
            <person name="Rothschild-Mancinelli K."/>
            <person name="Lyhne E.K."/>
            <person name="Kogle M.E."/>
            <person name="Barry K."/>
            <person name="Clum A."/>
            <person name="Na H."/>
            <person name="Ledsgaard L."/>
            <person name="Lin J."/>
            <person name="Lipzen A."/>
            <person name="Kuo A."/>
            <person name="Riley R."/>
            <person name="Mondo S."/>
            <person name="Labutti K."/>
            <person name="Haridas S."/>
            <person name="Pangalinan J."/>
            <person name="Salamov A.A."/>
            <person name="Simmons B.A."/>
            <person name="Magnuson J.K."/>
            <person name="Chen J."/>
            <person name="Drula E."/>
            <person name="Henrissat B."/>
            <person name="Wiebenga A."/>
            <person name="Lubbers R.J."/>
            <person name="Gomes A.C."/>
            <person name="Makela M.R."/>
            <person name="Stajich J."/>
            <person name="Grigoriev I.V."/>
            <person name="Mortensen U.H."/>
            <person name="De Vries R.P."/>
            <person name="Baker S.E."/>
            <person name="Andersen M.R."/>
        </authorList>
    </citation>
    <scope>NUCLEOTIDE SEQUENCE [LARGE SCALE GENOMIC DNA]</scope>
    <source>
        <strain evidence="10 11">CBS 209.92</strain>
    </source>
</reference>